<dbReference type="OrthoDB" id="1933309at2759"/>
<feature type="compositionally biased region" description="Basic and acidic residues" evidence="2">
    <location>
        <begin position="175"/>
        <end position="189"/>
    </location>
</feature>
<name>A0A8K0MNH6_9ROSA</name>
<dbReference type="PANTHER" id="PTHR37198:SF1">
    <property type="entry name" value="NUCLEOLIN"/>
    <property type="match status" value="1"/>
</dbReference>
<reference evidence="3" key="1">
    <citation type="submission" date="2020-03" db="EMBL/GenBank/DDBJ databases">
        <title>A high-quality chromosome-level genome assembly of a woody plant with both climbing and erect habits, Rhamnella rubrinervis.</title>
        <authorList>
            <person name="Lu Z."/>
            <person name="Yang Y."/>
            <person name="Zhu X."/>
            <person name="Sun Y."/>
        </authorList>
    </citation>
    <scope>NUCLEOTIDE SEQUENCE</scope>
    <source>
        <strain evidence="3">BYM</strain>
        <tissue evidence="3">Leaf</tissue>
    </source>
</reference>
<dbReference type="AlphaFoldDB" id="A0A8K0MNH6"/>
<dbReference type="Proteomes" id="UP000796880">
    <property type="component" value="Unassembled WGS sequence"/>
</dbReference>
<keyword evidence="4" id="KW-1185">Reference proteome</keyword>
<dbReference type="EMBL" id="VOIH02000002">
    <property type="protein sequence ID" value="KAF3452434.1"/>
    <property type="molecule type" value="Genomic_DNA"/>
</dbReference>
<evidence type="ECO:0000313" key="4">
    <source>
        <dbReference type="Proteomes" id="UP000796880"/>
    </source>
</evidence>
<comment type="caution">
    <text evidence="3">The sequence shown here is derived from an EMBL/GenBank/DDBJ whole genome shotgun (WGS) entry which is preliminary data.</text>
</comment>
<feature type="region of interest" description="Disordered" evidence="2">
    <location>
        <begin position="175"/>
        <end position="252"/>
    </location>
</feature>
<gene>
    <name evidence="3" type="ORF">FNV43_RR02867</name>
</gene>
<sequence length="641" mass="71020">MEEPNEEWEIQEYAISESNFRGKVSWILSKGLGFGKKVLISGILISSAPLVVPPLLIVSAIGVAVSVPSGVLLASYACAEKLMSKLLPRPEPILLEYGLVKDGEQDIILDEGDDEWLGENIDMRREEEEEKEDIKAGVETRVELLEKENNEIEEWKAKEEVEDHVEEDVKMNSQEKIEGFDEKKNDKTGGKASGDCGGEVVKMNERGEIGDNVDDNESLDKESNEKEARKVLEGDGYGQEGIKRNAQEEEMGDVDVIVEKNGYEEDVGEYLDMEEETPLEQTDGVQIEGDGEVHGVVLGLIESDEQNGEATIEVTSVVMEKNGGRASVNGIEEEEIEKETRGLLETIGDEGKDVSTAEKETQGGEENGEQRVITSGLEDIEIPVEAKIVDSDVGLVKNVERNIKEEPKQGQEIQDRKYIEDVNDEPRDIKAINKENGNISENKTIDHDFVAEKPIGEMSNSATVHNIVVEKQTPVLNSFSTLQGEKAEDNIANVDPKIKEKEIVALSNADAREVGAKIEFDDKNIDSGQNPYAVYTTPHDVVEHPVSRRTDETKDAGVSSGKEVSTPLKEVLYNEEKIWEQIDAIRSIVGYKVAPQKTCIEELKALYIFTGVQPPASFKHPSDLTEVNDKLHFLMSIIGLK</sequence>
<protein>
    <submittedName>
        <fullName evidence="3">Uncharacterized protein</fullName>
    </submittedName>
</protein>
<accession>A0A8K0MNH6</accession>
<evidence type="ECO:0000256" key="1">
    <source>
        <dbReference type="SAM" id="Coils"/>
    </source>
</evidence>
<feature type="region of interest" description="Disordered" evidence="2">
    <location>
        <begin position="350"/>
        <end position="369"/>
    </location>
</feature>
<feature type="compositionally biased region" description="Basic and acidic residues" evidence="2">
    <location>
        <begin position="218"/>
        <end position="233"/>
    </location>
</feature>
<keyword evidence="1" id="KW-0175">Coiled coil</keyword>
<feature type="compositionally biased region" description="Basic and acidic residues" evidence="2">
    <location>
        <begin position="350"/>
        <end position="362"/>
    </location>
</feature>
<organism evidence="3 4">
    <name type="scientific">Rhamnella rubrinervis</name>
    <dbReference type="NCBI Taxonomy" id="2594499"/>
    <lineage>
        <taxon>Eukaryota</taxon>
        <taxon>Viridiplantae</taxon>
        <taxon>Streptophyta</taxon>
        <taxon>Embryophyta</taxon>
        <taxon>Tracheophyta</taxon>
        <taxon>Spermatophyta</taxon>
        <taxon>Magnoliopsida</taxon>
        <taxon>eudicotyledons</taxon>
        <taxon>Gunneridae</taxon>
        <taxon>Pentapetalae</taxon>
        <taxon>rosids</taxon>
        <taxon>fabids</taxon>
        <taxon>Rosales</taxon>
        <taxon>Rhamnaceae</taxon>
        <taxon>rhamnoid group</taxon>
        <taxon>Rhamneae</taxon>
        <taxon>Rhamnella</taxon>
    </lineage>
</organism>
<feature type="coiled-coil region" evidence="1">
    <location>
        <begin position="128"/>
        <end position="162"/>
    </location>
</feature>
<evidence type="ECO:0000313" key="3">
    <source>
        <dbReference type="EMBL" id="KAF3452434.1"/>
    </source>
</evidence>
<proteinExistence type="predicted"/>
<evidence type="ECO:0000256" key="2">
    <source>
        <dbReference type="SAM" id="MobiDB-lite"/>
    </source>
</evidence>
<dbReference type="PANTHER" id="PTHR37198">
    <property type="entry name" value="NUCLEOLIN"/>
    <property type="match status" value="1"/>
</dbReference>